<evidence type="ECO:0000256" key="1">
    <source>
        <dbReference type="ARBA" id="ARBA00008876"/>
    </source>
</evidence>
<evidence type="ECO:0000256" key="2">
    <source>
        <dbReference type="ARBA" id="ARBA00022485"/>
    </source>
</evidence>
<accession>A0A7V3ZXG5</accession>
<keyword evidence="2" id="KW-0004">4Fe-4S</keyword>
<dbReference type="GO" id="GO:0004333">
    <property type="term" value="F:fumarate hydratase activity"/>
    <property type="evidence" value="ECO:0007669"/>
    <property type="project" value="UniProtKB-EC"/>
</dbReference>
<keyword evidence="4" id="KW-0408">Iron</keyword>
<dbReference type="GO" id="GO:0046872">
    <property type="term" value="F:metal ion binding"/>
    <property type="evidence" value="ECO:0007669"/>
    <property type="project" value="UniProtKB-KW"/>
</dbReference>
<evidence type="ECO:0000256" key="6">
    <source>
        <dbReference type="ARBA" id="ARBA00023239"/>
    </source>
</evidence>
<sequence length="280" mass="31178">MRVINTEIIKEKVKEALLRANFELDPDFQKLLEKALNEEQSLTGREVLRDLIENMKIAKRERIPLCQDTGMVNFYVEMGQEIKLEGDLLNNALNDAVREVYTENYLRPSVVEDPLKRKNTGDNTPAITHLELVPGDKLTIYIMPKGGGSEQMCKLAMLAPHEGVEGVKKFILSAILEAGPNPCPPVVIGIGIGGNFDLVSYLAKKALLREFGKRNEDPFYAGLEMELLKEINDLGLGPGGLGGRFYALDVRIEKYPTHIAQLPVAVAFNCNSFRLAKIII</sequence>
<dbReference type="PANTHER" id="PTHR30389:SF17">
    <property type="entry name" value="L(+)-TARTRATE DEHYDRATASE SUBUNIT ALPHA-RELATED"/>
    <property type="match status" value="1"/>
</dbReference>
<evidence type="ECO:0000259" key="7">
    <source>
        <dbReference type="Pfam" id="PF05681"/>
    </source>
</evidence>
<keyword evidence="6 8" id="KW-0456">Lyase</keyword>
<dbReference type="GO" id="GO:0051539">
    <property type="term" value="F:4 iron, 4 sulfur cluster binding"/>
    <property type="evidence" value="ECO:0007669"/>
    <property type="project" value="UniProtKB-KW"/>
</dbReference>
<dbReference type="PANTHER" id="PTHR30389">
    <property type="entry name" value="FUMARATE HYDRATASE-RELATED"/>
    <property type="match status" value="1"/>
</dbReference>
<evidence type="ECO:0000256" key="4">
    <source>
        <dbReference type="ARBA" id="ARBA00023004"/>
    </source>
</evidence>
<name>A0A7V3ZXG5_UNCW3</name>
<dbReference type="NCBIfam" id="NF004885">
    <property type="entry name" value="PRK06246.1"/>
    <property type="match status" value="1"/>
</dbReference>
<dbReference type="Pfam" id="PF05681">
    <property type="entry name" value="Fumerase"/>
    <property type="match status" value="1"/>
</dbReference>
<dbReference type="InterPro" id="IPR051208">
    <property type="entry name" value="Class-I_Fumarase/Tartrate_DH"/>
</dbReference>
<gene>
    <name evidence="8" type="ORF">ENU66_03650</name>
</gene>
<feature type="domain" description="Fe-S hydro-lyase tartrate dehydratase alpha-type catalytic" evidence="7">
    <location>
        <begin position="11"/>
        <end position="277"/>
    </location>
</feature>
<reference evidence="8" key="1">
    <citation type="journal article" date="2020" name="mSystems">
        <title>Genome- and Community-Level Interaction Insights into Carbon Utilization and Element Cycling Functions of Hydrothermarchaeota in Hydrothermal Sediment.</title>
        <authorList>
            <person name="Zhou Z."/>
            <person name="Liu Y."/>
            <person name="Xu W."/>
            <person name="Pan J."/>
            <person name="Luo Z.H."/>
            <person name="Li M."/>
        </authorList>
    </citation>
    <scope>NUCLEOTIDE SEQUENCE [LARGE SCALE GENOMIC DNA]</scope>
    <source>
        <strain evidence="8">SpSt-69</strain>
    </source>
</reference>
<dbReference type="InterPro" id="IPR004646">
    <property type="entry name" value="Fe-S_hydro-lyase_TtdA-typ_cat"/>
</dbReference>
<proteinExistence type="inferred from homology"/>
<evidence type="ECO:0000256" key="3">
    <source>
        <dbReference type="ARBA" id="ARBA00022723"/>
    </source>
</evidence>
<dbReference type="EC" id="4.2.1.2" evidence="8"/>
<dbReference type="AlphaFoldDB" id="A0A7V3ZXG5"/>
<dbReference type="EMBL" id="DTDJ01000027">
    <property type="protein sequence ID" value="HGL17409.1"/>
    <property type="molecule type" value="Genomic_DNA"/>
</dbReference>
<evidence type="ECO:0000256" key="5">
    <source>
        <dbReference type="ARBA" id="ARBA00023014"/>
    </source>
</evidence>
<comment type="caution">
    <text evidence="8">The sequence shown here is derived from an EMBL/GenBank/DDBJ whole genome shotgun (WGS) entry which is preliminary data.</text>
</comment>
<dbReference type="NCBIfam" id="TIGR00722">
    <property type="entry name" value="ttdA_fumA_fumB"/>
    <property type="match status" value="1"/>
</dbReference>
<organism evidence="8">
    <name type="scientific">candidate division WOR-3 bacterium</name>
    <dbReference type="NCBI Taxonomy" id="2052148"/>
    <lineage>
        <taxon>Bacteria</taxon>
        <taxon>Bacteria division WOR-3</taxon>
    </lineage>
</organism>
<evidence type="ECO:0000313" key="8">
    <source>
        <dbReference type="EMBL" id="HGL17409.1"/>
    </source>
</evidence>
<comment type="similarity">
    <text evidence="1">Belongs to the class-I fumarase family.</text>
</comment>
<protein>
    <submittedName>
        <fullName evidence="8">Fumarate hydratase</fullName>
        <ecNumber evidence="8">4.2.1.2</ecNumber>
    </submittedName>
</protein>
<keyword evidence="5" id="KW-0411">Iron-sulfur</keyword>
<keyword evidence="3" id="KW-0479">Metal-binding</keyword>